<dbReference type="Pfam" id="PF01220">
    <property type="entry name" value="DHquinase_II"/>
    <property type="match status" value="1"/>
</dbReference>
<evidence type="ECO:0000256" key="5">
    <source>
        <dbReference type="ARBA" id="ARBA00012060"/>
    </source>
</evidence>
<evidence type="ECO:0000256" key="10">
    <source>
        <dbReference type="PIRSR" id="PIRSR001399-2"/>
    </source>
</evidence>
<dbReference type="OrthoDB" id="9790793at2"/>
<dbReference type="InterPro" id="IPR018509">
    <property type="entry name" value="DHquinase_II_CS"/>
</dbReference>
<dbReference type="PANTHER" id="PTHR21272">
    <property type="entry name" value="CATABOLIC 3-DEHYDROQUINASE"/>
    <property type="match status" value="1"/>
</dbReference>
<gene>
    <name evidence="8" type="primary">aroQ</name>
    <name evidence="12" type="ORF">A6F49_08295</name>
</gene>
<dbReference type="PIRSF" id="PIRSF001399">
    <property type="entry name" value="DHquinase_II"/>
    <property type="match status" value="1"/>
</dbReference>
<evidence type="ECO:0000256" key="6">
    <source>
        <dbReference type="ARBA" id="ARBA00023141"/>
    </source>
</evidence>
<dbReference type="GO" id="GO:0009073">
    <property type="term" value="P:aromatic amino acid family biosynthetic process"/>
    <property type="evidence" value="ECO:0007669"/>
    <property type="project" value="UniProtKB-KW"/>
</dbReference>
<dbReference type="Gene3D" id="3.40.50.9100">
    <property type="entry name" value="Dehydroquinase, class II"/>
    <property type="match status" value="1"/>
</dbReference>
<evidence type="ECO:0000256" key="4">
    <source>
        <dbReference type="ARBA" id="ARBA00011193"/>
    </source>
</evidence>
<comment type="similarity">
    <text evidence="3 8">Belongs to the type-II 3-dehydroquinase family.</text>
</comment>
<dbReference type="EC" id="4.2.1.10" evidence="5 8"/>
<dbReference type="GO" id="GO:0019631">
    <property type="term" value="P:quinate catabolic process"/>
    <property type="evidence" value="ECO:0007669"/>
    <property type="project" value="TreeGrafter"/>
</dbReference>
<dbReference type="NCBIfam" id="NF003805">
    <property type="entry name" value="PRK05395.1-2"/>
    <property type="match status" value="1"/>
</dbReference>
<feature type="binding site" evidence="8 10">
    <location>
        <position position="79"/>
    </location>
    <ligand>
        <name>substrate</name>
    </ligand>
</feature>
<name>A0A1B7M0W9_9MICC</name>
<comment type="pathway">
    <text evidence="2 8">Metabolic intermediate biosynthesis; chorismate biosynthesis; chorismate from D-erythrose 4-phosphate and phosphoenolpyruvate: step 3/7.</text>
</comment>
<dbReference type="AlphaFoldDB" id="A0A1B7M0W9"/>
<evidence type="ECO:0000256" key="9">
    <source>
        <dbReference type="PIRSR" id="PIRSR001399-1"/>
    </source>
</evidence>
<feature type="binding site" evidence="8 10">
    <location>
        <begin position="106"/>
        <end position="107"/>
    </location>
    <ligand>
        <name>substrate</name>
    </ligand>
</feature>
<dbReference type="CDD" id="cd00466">
    <property type="entry name" value="DHQase_II"/>
    <property type="match status" value="1"/>
</dbReference>
<evidence type="ECO:0000256" key="3">
    <source>
        <dbReference type="ARBA" id="ARBA00011037"/>
    </source>
</evidence>
<dbReference type="InterPro" id="IPR036441">
    <property type="entry name" value="DHquinase_II_sf"/>
</dbReference>
<proteinExistence type="inferred from homology"/>
<dbReference type="GO" id="GO:0003855">
    <property type="term" value="F:3-dehydroquinate dehydratase activity"/>
    <property type="evidence" value="ECO:0007669"/>
    <property type="project" value="UniProtKB-UniRule"/>
</dbReference>
<dbReference type="RefSeq" id="WP_043057306.1">
    <property type="nucleotide sequence ID" value="NZ_LXEY01000015.1"/>
</dbReference>
<feature type="binding site" evidence="8 10">
    <location>
        <position position="85"/>
    </location>
    <ligand>
        <name>substrate</name>
    </ligand>
</feature>
<keyword evidence="6 8" id="KW-0057">Aromatic amino acid biosynthesis</keyword>
<evidence type="ECO:0000256" key="1">
    <source>
        <dbReference type="ARBA" id="ARBA00001864"/>
    </source>
</evidence>
<comment type="function">
    <text evidence="8">Catalyzes a trans-dehydration via an enolate intermediate.</text>
</comment>
<feature type="active site" description="Proton acceptor" evidence="8 9">
    <location>
        <position position="23"/>
    </location>
</feature>
<feature type="binding site" evidence="8 10">
    <location>
        <position position="92"/>
    </location>
    <ligand>
        <name>substrate</name>
    </ligand>
</feature>
<evidence type="ECO:0000313" key="12">
    <source>
        <dbReference type="EMBL" id="OAV61871.1"/>
    </source>
</evidence>
<reference evidence="12 13" key="1">
    <citation type="submission" date="2016-04" db="EMBL/GenBank/DDBJ databases">
        <title>First whole genome shotgun sequence of the bacterium Enteractinococcus sp. strain UASWS1574.</title>
        <authorList>
            <person name="Crovadore J."/>
            <person name="Chablais R."/>
            <person name="Lefort F."/>
        </authorList>
    </citation>
    <scope>NUCLEOTIDE SEQUENCE [LARGE SCALE GENOMIC DNA]</scope>
    <source>
        <strain evidence="12 13">UASWS1574</strain>
    </source>
</reference>
<dbReference type="EMBL" id="LXEY01000015">
    <property type="protein sequence ID" value="OAV61871.1"/>
    <property type="molecule type" value="Genomic_DNA"/>
</dbReference>
<dbReference type="NCBIfam" id="NF003806">
    <property type="entry name" value="PRK05395.1-3"/>
    <property type="match status" value="1"/>
</dbReference>
<protein>
    <recommendedName>
        <fullName evidence="5 8">3-dehydroquinate dehydratase</fullName>
        <shortName evidence="8">3-dehydroquinase</shortName>
        <ecNumber evidence="5 8">4.2.1.10</ecNumber>
    </recommendedName>
    <alternativeName>
        <fullName evidence="8">Type II DHQase</fullName>
    </alternativeName>
</protein>
<evidence type="ECO:0000256" key="7">
    <source>
        <dbReference type="ARBA" id="ARBA00023239"/>
    </source>
</evidence>
<comment type="subunit">
    <text evidence="4 8">Homododecamer.</text>
</comment>
<feature type="active site" description="Proton donor" evidence="8 9">
    <location>
        <position position="105"/>
    </location>
</feature>
<dbReference type="HAMAP" id="MF_00169">
    <property type="entry name" value="AroQ"/>
    <property type="match status" value="1"/>
</dbReference>
<organism evidence="12 13">
    <name type="scientific">Enteractinococcus helveticum</name>
    <dbReference type="NCBI Taxonomy" id="1837282"/>
    <lineage>
        <taxon>Bacteria</taxon>
        <taxon>Bacillati</taxon>
        <taxon>Actinomycetota</taxon>
        <taxon>Actinomycetes</taxon>
        <taxon>Micrococcales</taxon>
        <taxon>Micrococcaceae</taxon>
    </lineage>
</organism>
<sequence>MKTIYVLNGPNLNLLGMRDPATYGTQTLADIESNCQKVADRLGLELVFRQSNHEGELVDWIHEAGVEVAEANSVGVVLNAGAYTHTSVALADAISGAFVPTIEVHISNVHAREAFRGHSYLSPVAAGVIVGLGSYGYELGMQALAHLAEE</sequence>
<dbReference type="NCBIfam" id="TIGR01088">
    <property type="entry name" value="aroQ"/>
    <property type="match status" value="1"/>
</dbReference>
<keyword evidence="7 8" id="KW-0456">Lyase</keyword>
<evidence type="ECO:0000256" key="8">
    <source>
        <dbReference type="HAMAP-Rule" id="MF_00169"/>
    </source>
</evidence>
<dbReference type="InterPro" id="IPR001874">
    <property type="entry name" value="DHquinase_II"/>
</dbReference>
<comment type="catalytic activity">
    <reaction evidence="1 8">
        <text>3-dehydroquinate = 3-dehydroshikimate + H2O</text>
        <dbReference type="Rhea" id="RHEA:21096"/>
        <dbReference type="ChEBI" id="CHEBI:15377"/>
        <dbReference type="ChEBI" id="CHEBI:16630"/>
        <dbReference type="ChEBI" id="CHEBI:32364"/>
        <dbReference type="EC" id="4.2.1.10"/>
    </reaction>
</comment>
<feature type="binding site" evidence="8 10">
    <location>
        <position position="116"/>
    </location>
    <ligand>
        <name>substrate</name>
    </ligand>
</feature>
<keyword evidence="8" id="KW-0028">Amino-acid biosynthesis</keyword>
<dbReference type="Proteomes" id="UP000078292">
    <property type="component" value="Unassembled WGS sequence"/>
</dbReference>
<accession>A0A1B7M0W9</accession>
<dbReference type="SUPFAM" id="SSF52304">
    <property type="entry name" value="Type II 3-dehydroquinate dehydratase"/>
    <property type="match status" value="1"/>
</dbReference>
<evidence type="ECO:0000313" key="13">
    <source>
        <dbReference type="Proteomes" id="UP000078292"/>
    </source>
</evidence>
<feature type="site" description="Transition state stabilizer" evidence="8 11">
    <location>
        <position position="18"/>
    </location>
</feature>
<dbReference type="UniPathway" id="UPA00053">
    <property type="reaction ID" value="UER00086"/>
</dbReference>
<dbReference type="NCBIfam" id="NF003807">
    <property type="entry name" value="PRK05395.1-4"/>
    <property type="match status" value="1"/>
</dbReference>
<dbReference type="GO" id="GO:0009423">
    <property type="term" value="P:chorismate biosynthetic process"/>
    <property type="evidence" value="ECO:0007669"/>
    <property type="project" value="UniProtKB-UniRule"/>
</dbReference>
<dbReference type="STRING" id="1837282.A6F49_08295"/>
<dbReference type="PROSITE" id="PS01029">
    <property type="entry name" value="DEHYDROQUINASE_II"/>
    <property type="match status" value="1"/>
</dbReference>
<dbReference type="GO" id="GO:0008652">
    <property type="term" value="P:amino acid biosynthetic process"/>
    <property type="evidence" value="ECO:0007669"/>
    <property type="project" value="UniProtKB-KW"/>
</dbReference>
<evidence type="ECO:0000256" key="2">
    <source>
        <dbReference type="ARBA" id="ARBA00004902"/>
    </source>
</evidence>
<keyword evidence="13" id="KW-1185">Reference proteome</keyword>
<dbReference type="PANTHER" id="PTHR21272:SF3">
    <property type="entry name" value="CATABOLIC 3-DEHYDROQUINASE"/>
    <property type="match status" value="1"/>
</dbReference>
<evidence type="ECO:0000256" key="11">
    <source>
        <dbReference type="PIRSR" id="PIRSR001399-3"/>
    </source>
</evidence>
<comment type="caution">
    <text evidence="12">The sequence shown here is derived from an EMBL/GenBank/DDBJ whole genome shotgun (WGS) entry which is preliminary data.</text>
</comment>